<evidence type="ECO:0008006" key="4">
    <source>
        <dbReference type="Google" id="ProtNLM"/>
    </source>
</evidence>
<organism evidence="2 3">
    <name type="scientific">Cellulomonas cellasea</name>
    <dbReference type="NCBI Taxonomy" id="43670"/>
    <lineage>
        <taxon>Bacteria</taxon>
        <taxon>Bacillati</taxon>
        <taxon>Actinomycetota</taxon>
        <taxon>Actinomycetes</taxon>
        <taxon>Micrococcales</taxon>
        <taxon>Cellulomonadaceae</taxon>
        <taxon>Cellulomonas</taxon>
    </lineage>
</organism>
<comment type="caution">
    <text evidence="2">The sequence shown here is derived from an EMBL/GenBank/DDBJ whole genome shotgun (WGS) entry which is preliminary data.</text>
</comment>
<sequence>MAGDVSAAAILAERCDTEVEVLSARTEWNTTVALPDGSMRLDVSTGAVRTKASGEWSDVDNTLVPAEDGGFTVASAVAPMSFSAGGDGEAFAAIERDGHELAFGMPFDLPEPTADGAQLTYEEVLPGVDLVVTVNEDATGFSEVLRVESPEAAAHPDLADLRFPVVSSDGIDVEAKDGGFVATDEAGDAVFASPTPAMWDSSAAEPAASGAPDAAVGEELVEGDPTVEPVGGEDVAVLPAEVTADEVTVTPDTEMLADPETVWPVYIDPGVSGALNRRSAVRTAVGTKYDFTGDEGVGLCSRATSTTCTTTFQSRLLWQFAGLQDIGNVASSDITAATFAVTGTHSYSCTPQPVTLYAVADFDQGTAYPGGGYWNPLQTHVIAHRAGCGGGSEPRRIEFDASAQARAVADANTGQASFGIAVDESSMAYWKRYGWDASFSVTYNRPPSAPAAVRITDPGAACVNGPGRPYIRTSTPTFAAQLSDPDGDLVHAAFDVYSAVNTAHHVWDGGLTPAQGSGAEHAVRFPGPLNDGGLYQWRVAGVDTSGITGPTAVCEFAVDLTAPAMPTVQASPGKAALYREDVLAGGSGIPGLLTFGNGGSTDLDRYEYSYGTSAFDQSTPASSSTITFTPPTGGPHTLFVRSVDRAGWPSPTREYRIRVDTAALSEAWRLDEASGVTASSLSGTAPLTVSSGVTRTPGLGWFTNKPDQALAFDAAGEVASSSGPVVRTAGSSYSVMAFARLDDTNGTYAAVSQDGQRVSGFTLGHRKDPSCPTGTGSCWAFWVPSSDADGAAEVAVMSKEPVTPGAWVQLAGSRTAAGDLQLSVCRIGSAASPVEEPDAIGATPVRAPAPWQAAGAFRVGQAKVAGAAARGWRGAVAEVRTYTSELLAAKLWTSCLNPYTIAPGLDTTTPTVPKPNADGTDFDGDGTADVFWSDPADGRWRISWGGVSPYVGVNSAREASGEALRFGDFDGDGKDDVFFADPAERRWKVSYGAVSPWQPLAYAEAATGDVVIADVDGDKKDDVFWVNPADSTWYFSSGGKASWARLNSAAGVRATDLRLGDLNGDGKDDVFYAHPDGRWLVSWSATSAWAQIGAGRVPNDQLALADLTGDGKADVFWSNPADGRWYVSHGGVTGWNPLATEPGVRTDQFQFADLDGDRKTDVFHADASGRWRFSSGGTAAWAQLNSAPTPAGQLRVQDRLSPLAAQNAANASRVLDFGLPTDVRFSGDWNGDGIDTVGVFRDGKFWLNDQNDDSPVEYAFLFGNHDDIPVVGDWNGDGIDTVGVFRAGYWYLNDQNDASVSEHVFQYGNATDRPIVGDWNADGFDTAGVWRASEWYLNDQHDGSAPDHAFLYGTATDVPLIGDWNGDRRDTVGVWRAGTWHLNDQFDGYAENVFRFGLATHVPVTGNWDGSGGTSVASVDGRRWYLDDHNWPG</sequence>
<dbReference type="Proteomes" id="UP000518206">
    <property type="component" value="Unassembled WGS sequence"/>
</dbReference>
<dbReference type="PANTHER" id="PTHR46580">
    <property type="entry name" value="SENSOR KINASE-RELATED"/>
    <property type="match status" value="1"/>
</dbReference>
<reference evidence="2 3" key="1">
    <citation type="submission" date="2020-08" db="EMBL/GenBank/DDBJ databases">
        <title>The Agave Microbiome: Exploring the role of microbial communities in plant adaptations to desert environments.</title>
        <authorList>
            <person name="Partida-Martinez L.P."/>
        </authorList>
    </citation>
    <scope>NUCLEOTIDE SEQUENCE [LARGE SCALE GENOMIC DNA]</scope>
    <source>
        <strain evidence="2 3">RAS26</strain>
    </source>
</reference>
<dbReference type="EMBL" id="JACHVX010000003">
    <property type="protein sequence ID" value="MBB2923530.1"/>
    <property type="molecule type" value="Genomic_DNA"/>
</dbReference>
<reference evidence="2 3" key="2">
    <citation type="submission" date="2020-08" db="EMBL/GenBank/DDBJ databases">
        <authorList>
            <person name="Partida-Martinez L."/>
            <person name="Huntemann M."/>
            <person name="Clum A."/>
            <person name="Wang J."/>
            <person name="Palaniappan K."/>
            <person name="Ritter S."/>
            <person name="Chen I.-M."/>
            <person name="Stamatis D."/>
            <person name="Reddy T."/>
            <person name="O'Malley R."/>
            <person name="Daum C."/>
            <person name="Shapiro N."/>
            <person name="Ivanova N."/>
            <person name="Kyrpides N."/>
            <person name="Woyke T."/>
        </authorList>
    </citation>
    <scope>NUCLEOTIDE SEQUENCE [LARGE SCALE GENOMIC DNA]</scope>
    <source>
        <strain evidence="2 3">RAS26</strain>
    </source>
</reference>
<evidence type="ECO:0000313" key="3">
    <source>
        <dbReference type="Proteomes" id="UP000518206"/>
    </source>
</evidence>
<dbReference type="InterPro" id="IPR013320">
    <property type="entry name" value="ConA-like_dom_sf"/>
</dbReference>
<evidence type="ECO:0000313" key="2">
    <source>
        <dbReference type="EMBL" id="MBB2923530.1"/>
    </source>
</evidence>
<dbReference type="RefSeq" id="WP_183296350.1">
    <property type="nucleotide sequence ID" value="NZ_JACHVX010000003.1"/>
</dbReference>
<accession>A0A7W4YB54</accession>
<gene>
    <name evidence="2" type="ORF">FHR80_002455</name>
</gene>
<dbReference type="SUPFAM" id="SSF49899">
    <property type="entry name" value="Concanavalin A-like lectins/glucanases"/>
    <property type="match status" value="1"/>
</dbReference>
<dbReference type="InterPro" id="IPR028994">
    <property type="entry name" value="Integrin_alpha_N"/>
</dbReference>
<proteinExistence type="predicted"/>
<protein>
    <recommendedName>
        <fullName evidence="4">LamG-like jellyroll fold domain-containing protein</fullName>
    </recommendedName>
</protein>
<dbReference type="InterPro" id="IPR013517">
    <property type="entry name" value="FG-GAP"/>
</dbReference>
<keyword evidence="1" id="KW-0732">Signal</keyword>
<evidence type="ECO:0000256" key="1">
    <source>
        <dbReference type="ARBA" id="ARBA00022729"/>
    </source>
</evidence>
<name>A0A7W4YB54_9CELL</name>
<dbReference type="Gene3D" id="2.130.10.130">
    <property type="entry name" value="Integrin alpha, N-terminal"/>
    <property type="match status" value="1"/>
</dbReference>
<dbReference type="SUPFAM" id="SSF69318">
    <property type="entry name" value="Integrin alpha N-terminal domain"/>
    <property type="match status" value="2"/>
</dbReference>
<dbReference type="Pfam" id="PF13517">
    <property type="entry name" value="FG-GAP_3"/>
    <property type="match status" value="3"/>
</dbReference>